<evidence type="ECO:0000256" key="1">
    <source>
        <dbReference type="SAM" id="MobiDB-lite"/>
    </source>
</evidence>
<dbReference type="Proteomes" id="UP000431269">
    <property type="component" value="Chromosome"/>
</dbReference>
<name>A0A6I6MLK3_9CAUL</name>
<gene>
    <name evidence="2" type="ORF">DSM104635_01714</name>
</gene>
<keyword evidence="3" id="KW-1185">Reference proteome</keyword>
<dbReference type="AlphaFoldDB" id="A0A6I6MLK3"/>
<feature type="region of interest" description="Disordered" evidence="1">
    <location>
        <begin position="1"/>
        <end position="26"/>
    </location>
</feature>
<reference evidence="3" key="1">
    <citation type="submission" date="2019-12" db="EMBL/GenBank/DDBJ databases">
        <title>Complete genome of Terracaulis silvestris 0127_4.</title>
        <authorList>
            <person name="Vieira S."/>
            <person name="Riedel T."/>
            <person name="Sproer C."/>
            <person name="Pascual J."/>
            <person name="Boedeker C."/>
            <person name="Overmann J."/>
        </authorList>
    </citation>
    <scope>NUCLEOTIDE SEQUENCE [LARGE SCALE GENOMIC DNA]</scope>
    <source>
        <strain evidence="3">0127_4</strain>
    </source>
</reference>
<proteinExistence type="predicted"/>
<evidence type="ECO:0000313" key="2">
    <source>
        <dbReference type="EMBL" id="QGZ94881.1"/>
    </source>
</evidence>
<evidence type="ECO:0000313" key="3">
    <source>
        <dbReference type="Proteomes" id="UP000431269"/>
    </source>
</evidence>
<dbReference type="KEGG" id="tsv:DSM104635_01714"/>
<sequence length="122" mass="13316">MTRARRTAAELLGDDPPKTARPHQVKDHRQRLVLAQAEHAELKNRALKGELLSRGAVVAEWSAILREVRAGVLSAPSRIRSRLPHLTQHDVATIDEVLRAILTDLAADSNAEAPSVAVQAVQ</sequence>
<organism evidence="2 3">
    <name type="scientific">Terricaulis silvestris</name>
    <dbReference type="NCBI Taxonomy" id="2686094"/>
    <lineage>
        <taxon>Bacteria</taxon>
        <taxon>Pseudomonadati</taxon>
        <taxon>Pseudomonadota</taxon>
        <taxon>Alphaproteobacteria</taxon>
        <taxon>Caulobacterales</taxon>
        <taxon>Caulobacteraceae</taxon>
        <taxon>Terricaulis</taxon>
    </lineage>
</organism>
<dbReference type="RefSeq" id="WP_158765783.1">
    <property type="nucleotide sequence ID" value="NZ_CP047045.1"/>
</dbReference>
<dbReference type="EMBL" id="CP047045">
    <property type="protein sequence ID" value="QGZ94881.1"/>
    <property type="molecule type" value="Genomic_DNA"/>
</dbReference>
<accession>A0A6I6MLK3</accession>
<protein>
    <submittedName>
        <fullName evidence="2">Uncharacterized protein</fullName>
    </submittedName>
</protein>